<keyword evidence="3" id="KW-1185">Reference proteome</keyword>
<dbReference type="EMBL" id="BAAAVS010000001">
    <property type="protein sequence ID" value="GAA3022591.1"/>
    <property type="molecule type" value="Genomic_DNA"/>
</dbReference>
<evidence type="ECO:0000256" key="1">
    <source>
        <dbReference type="SAM" id="MobiDB-lite"/>
    </source>
</evidence>
<proteinExistence type="predicted"/>
<name>A0ABN3Y8I0_9ACTN</name>
<dbReference type="Proteomes" id="UP001501035">
    <property type="component" value="Unassembled WGS sequence"/>
</dbReference>
<comment type="caution">
    <text evidence="2">The sequence shown here is derived from an EMBL/GenBank/DDBJ whole genome shotgun (WGS) entry which is preliminary data.</text>
</comment>
<feature type="region of interest" description="Disordered" evidence="1">
    <location>
        <begin position="1"/>
        <end position="50"/>
    </location>
</feature>
<accession>A0ABN3Y8I0</accession>
<reference evidence="2 3" key="1">
    <citation type="journal article" date="2019" name="Int. J. Syst. Evol. Microbiol.">
        <title>The Global Catalogue of Microorganisms (GCM) 10K type strain sequencing project: providing services to taxonomists for standard genome sequencing and annotation.</title>
        <authorList>
            <consortium name="The Broad Institute Genomics Platform"/>
            <consortium name="The Broad Institute Genome Sequencing Center for Infectious Disease"/>
            <person name="Wu L."/>
            <person name="Ma J."/>
        </authorList>
    </citation>
    <scope>NUCLEOTIDE SEQUENCE [LARGE SCALE GENOMIC DNA]</scope>
    <source>
        <strain evidence="2 3">JCM 14234</strain>
    </source>
</reference>
<sequence>MRNSERTRAAPGHTGLGDGTEAPAEWAPQPHRVGTPAPPSGHPNPTEWACKGFTHRESNCPFALISG</sequence>
<organism evidence="2 3">
    <name type="scientific">Gordonia defluvii</name>
    <dbReference type="NCBI Taxonomy" id="283718"/>
    <lineage>
        <taxon>Bacteria</taxon>
        <taxon>Bacillati</taxon>
        <taxon>Actinomycetota</taxon>
        <taxon>Actinomycetes</taxon>
        <taxon>Mycobacteriales</taxon>
        <taxon>Gordoniaceae</taxon>
        <taxon>Gordonia</taxon>
    </lineage>
</organism>
<gene>
    <name evidence="2" type="ORF">GCM10010528_00880</name>
</gene>
<protein>
    <submittedName>
        <fullName evidence="2">Uncharacterized protein</fullName>
    </submittedName>
</protein>
<evidence type="ECO:0000313" key="2">
    <source>
        <dbReference type="EMBL" id="GAA3022591.1"/>
    </source>
</evidence>
<evidence type="ECO:0000313" key="3">
    <source>
        <dbReference type="Proteomes" id="UP001501035"/>
    </source>
</evidence>